<name>A0ABS7JXQ2_9SPHN</name>
<keyword evidence="3" id="KW-1003">Cell membrane</keyword>
<feature type="transmembrane region" description="Helical" evidence="7">
    <location>
        <begin position="234"/>
        <end position="255"/>
    </location>
</feature>
<evidence type="ECO:0000256" key="3">
    <source>
        <dbReference type="ARBA" id="ARBA00022475"/>
    </source>
</evidence>
<feature type="transmembrane region" description="Helical" evidence="7">
    <location>
        <begin position="358"/>
        <end position="377"/>
    </location>
</feature>
<accession>A0ABS7JXQ2</accession>
<feature type="transmembrane region" description="Helical" evidence="7">
    <location>
        <begin position="383"/>
        <end position="405"/>
    </location>
</feature>
<dbReference type="Gene3D" id="1.20.1250.20">
    <property type="entry name" value="MFS general substrate transporter like domains"/>
    <property type="match status" value="1"/>
</dbReference>
<feature type="transmembrane region" description="Helical" evidence="7">
    <location>
        <begin position="116"/>
        <end position="133"/>
    </location>
</feature>
<gene>
    <name evidence="9" type="ORF">K3181_13200</name>
</gene>
<dbReference type="PANTHER" id="PTHR23513:SF11">
    <property type="entry name" value="STAPHYLOFERRIN A TRANSPORTER"/>
    <property type="match status" value="1"/>
</dbReference>
<dbReference type="PROSITE" id="PS50850">
    <property type="entry name" value="MFS"/>
    <property type="match status" value="1"/>
</dbReference>
<comment type="subcellular location">
    <subcellularLocation>
        <location evidence="1">Cell membrane</location>
        <topology evidence="1">Multi-pass membrane protein</topology>
    </subcellularLocation>
</comment>
<dbReference type="SUPFAM" id="SSF103473">
    <property type="entry name" value="MFS general substrate transporter"/>
    <property type="match status" value="1"/>
</dbReference>
<dbReference type="CDD" id="cd06173">
    <property type="entry name" value="MFS_MefA_like"/>
    <property type="match status" value="1"/>
</dbReference>
<feature type="domain" description="Major facilitator superfamily (MFS) profile" evidence="8">
    <location>
        <begin position="230"/>
        <end position="419"/>
    </location>
</feature>
<comment type="caution">
    <text evidence="9">The sequence shown here is derived from an EMBL/GenBank/DDBJ whole genome shotgun (WGS) entry which is preliminary data.</text>
</comment>
<dbReference type="Pfam" id="PF05977">
    <property type="entry name" value="MFS_3"/>
    <property type="match status" value="1"/>
</dbReference>
<organism evidence="9 10">
    <name type="scientific">Qipengyuania mesophila</name>
    <dbReference type="NCBI Taxonomy" id="2867246"/>
    <lineage>
        <taxon>Bacteria</taxon>
        <taxon>Pseudomonadati</taxon>
        <taxon>Pseudomonadota</taxon>
        <taxon>Alphaproteobacteria</taxon>
        <taxon>Sphingomonadales</taxon>
        <taxon>Erythrobacteraceae</taxon>
        <taxon>Qipengyuania</taxon>
    </lineage>
</organism>
<dbReference type="Proteomes" id="UP000782554">
    <property type="component" value="Unassembled WGS sequence"/>
</dbReference>
<keyword evidence="5 7" id="KW-1133">Transmembrane helix</keyword>
<dbReference type="PANTHER" id="PTHR23513">
    <property type="entry name" value="INTEGRAL MEMBRANE EFFLUX PROTEIN-RELATED"/>
    <property type="match status" value="1"/>
</dbReference>
<evidence type="ECO:0000313" key="10">
    <source>
        <dbReference type="Proteomes" id="UP000782554"/>
    </source>
</evidence>
<feature type="transmembrane region" description="Helical" evidence="7">
    <location>
        <begin position="267"/>
        <end position="285"/>
    </location>
</feature>
<evidence type="ECO:0000256" key="5">
    <source>
        <dbReference type="ARBA" id="ARBA00022989"/>
    </source>
</evidence>
<dbReference type="RefSeq" id="WP_221603595.1">
    <property type="nucleotide sequence ID" value="NZ_JAIGNU010000003.1"/>
</dbReference>
<dbReference type="EMBL" id="JAIGNU010000003">
    <property type="protein sequence ID" value="MBX7502401.1"/>
    <property type="molecule type" value="Genomic_DNA"/>
</dbReference>
<keyword evidence="4 7" id="KW-0812">Transmembrane</keyword>
<evidence type="ECO:0000256" key="1">
    <source>
        <dbReference type="ARBA" id="ARBA00004651"/>
    </source>
</evidence>
<evidence type="ECO:0000256" key="4">
    <source>
        <dbReference type="ARBA" id="ARBA00022692"/>
    </source>
</evidence>
<feature type="transmembrane region" description="Helical" evidence="7">
    <location>
        <begin position="321"/>
        <end position="346"/>
    </location>
</feature>
<evidence type="ECO:0000313" key="9">
    <source>
        <dbReference type="EMBL" id="MBX7502401.1"/>
    </source>
</evidence>
<feature type="transmembrane region" description="Helical" evidence="7">
    <location>
        <begin position="29"/>
        <end position="50"/>
    </location>
</feature>
<feature type="transmembrane region" description="Helical" evidence="7">
    <location>
        <begin position="182"/>
        <end position="202"/>
    </location>
</feature>
<dbReference type="InterPro" id="IPR036259">
    <property type="entry name" value="MFS_trans_sf"/>
</dbReference>
<protein>
    <submittedName>
        <fullName evidence="9">MFS transporter</fullName>
    </submittedName>
</protein>
<keyword evidence="10" id="KW-1185">Reference proteome</keyword>
<reference evidence="9 10" key="1">
    <citation type="submission" date="2021-08" db="EMBL/GenBank/DDBJ databases">
        <title>Comparative Genomics Analysis of the Genus Qipengyuania Reveals Extensive Genetic Diversity and Metabolic Versatility, Including the Description of Fifteen Novel Species.</title>
        <authorList>
            <person name="Liu Y."/>
        </authorList>
    </citation>
    <scope>NUCLEOTIDE SEQUENCE [LARGE SCALE GENOMIC DNA]</scope>
    <source>
        <strain evidence="9 10">YG27</strain>
    </source>
</reference>
<dbReference type="InterPro" id="IPR020846">
    <property type="entry name" value="MFS_dom"/>
</dbReference>
<feature type="transmembrane region" description="Helical" evidence="7">
    <location>
        <begin position="56"/>
        <end position="78"/>
    </location>
</feature>
<feature type="transmembrane region" description="Helical" evidence="7">
    <location>
        <begin position="90"/>
        <end position="110"/>
    </location>
</feature>
<evidence type="ECO:0000256" key="2">
    <source>
        <dbReference type="ARBA" id="ARBA00022448"/>
    </source>
</evidence>
<feature type="transmembrane region" description="Helical" evidence="7">
    <location>
        <begin position="297"/>
        <end position="315"/>
    </location>
</feature>
<feature type="transmembrane region" description="Helical" evidence="7">
    <location>
        <begin position="154"/>
        <end position="176"/>
    </location>
</feature>
<evidence type="ECO:0000256" key="7">
    <source>
        <dbReference type="SAM" id="Phobius"/>
    </source>
</evidence>
<evidence type="ECO:0000256" key="6">
    <source>
        <dbReference type="ARBA" id="ARBA00023136"/>
    </source>
</evidence>
<keyword evidence="2" id="KW-0813">Transport</keyword>
<evidence type="ECO:0000259" key="8">
    <source>
        <dbReference type="PROSITE" id="PS50850"/>
    </source>
</evidence>
<keyword evidence="6 7" id="KW-0472">Membrane</keyword>
<sequence length="419" mass="44313">MATGVSGQIPGSVSSALAPLRYRTFRSIWLANLFSNVGGSIQAIAAAWLMTELTQSHMMIAMVQASVATGIMGFGMIAGAIADNCDRRRVMLTAQMGMLTTTSLLALLAFSDMLTPLRLLALTLLVGIGTALNSPAWRAALRGEVGLKDLPQAIALNTVAFNVARTAGPAIGGLLIAFSSVALAFAINAASYLGMVAVLLRWKRRQDAMIRTPLFSAIGSGLRRCLSDQPIRRVMARVMLFGFGATSYSALAPVIVRHHLQGDEVEFGMLLGLFAIGAVAMALFVGGLRKRFGSETVVMVGTLGFAAALALIARADTIWEALPAVFIGGSAWVLVFASLNVTMQLFAPSEMIGRSLSIYQTATFAALAAGSWFWGALSDWLGLPAALTVAAAYLVVTLVIGQFFMRLPTSEELTLSAKR</sequence>
<dbReference type="InterPro" id="IPR010290">
    <property type="entry name" value="TM_effector"/>
</dbReference>
<proteinExistence type="predicted"/>